<keyword evidence="6" id="KW-0808">Transferase</keyword>
<feature type="region of interest" description="Disordered" evidence="1">
    <location>
        <begin position="1"/>
        <end position="21"/>
    </location>
</feature>
<dbReference type="SMART" id="SM00086">
    <property type="entry name" value="PAC"/>
    <property type="match status" value="1"/>
</dbReference>
<dbReference type="SMART" id="SM00267">
    <property type="entry name" value="GGDEF"/>
    <property type="match status" value="1"/>
</dbReference>
<dbReference type="Proteomes" id="UP001595756">
    <property type="component" value="Unassembled WGS sequence"/>
</dbReference>
<sequence length="651" mass="71525">MTLSAKPGSPRVPLEPGRPELRAPGRGLSTLQVLILLAGAAAIVLIWLTTLQRSTFERAQAVTAAMRSNANLAIAFEQQVTRTLKEAEQIAAFARQEYLRDGARLDLRHWVEQRIIRDKAFTILSVVDETGAIVTTTQGASSVNYADRDFFTRQRDSREDTLYLDRPVLGRISAQWRIPMSLRIQKPDGGFGGVVVLSVDPVNLAALPGGAHLGPDDMLEITGLDGILRSRLIGTRPTYGLDQGKHAWNLRQATQPEGSFVDDGDSIDGVTRIISYRTMSGYPLMITVGSDYASVLLPVQRRRTLYLFIAAGATAALLGLAALFLYLSLRQRATTEALEASEALFRATFHQAAMGIARIAPDGRFLEVNDKYCRMLGYDAPELLARTLFDLTAPDDRSDARAFLQARLTAHYLGPPPEIEKPYRRHDGHIIWVCEALSVVRNPAGLPDFLVAVVQDITARKDLENRLSHDALHDALTGLPNRVMFQDRCARALEFAARRNGLVTVLYLDLDGFKEVNDSYGHAMGDILLQQVARRLEHCVRAQSEDTVSRFGGDEFGIILSGLDSLEGGERVARTILDALARPFDLAESIQVRISASIGAAVHPRHGQDPDALVAHADAAMYAAKHSGKNRFRWEPLVNAPEVQSAAMARS</sequence>
<dbReference type="CDD" id="cd01949">
    <property type="entry name" value="GGDEF"/>
    <property type="match status" value="1"/>
</dbReference>
<dbReference type="CDD" id="cd00130">
    <property type="entry name" value="PAS"/>
    <property type="match status" value="1"/>
</dbReference>
<dbReference type="InterPro" id="IPR013767">
    <property type="entry name" value="PAS_fold"/>
</dbReference>
<evidence type="ECO:0000256" key="2">
    <source>
        <dbReference type="SAM" id="Phobius"/>
    </source>
</evidence>
<dbReference type="InterPro" id="IPR000700">
    <property type="entry name" value="PAS-assoc_C"/>
</dbReference>
<dbReference type="InterPro" id="IPR000014">
    <property type="entry name" value="PAS"/>
</dbReference>
<dbReference type="NCBIfam" id="TIGR00229">
    <property type="entry name" value="sensory_box"/>
    <property type="match status" value="1"/>
</dbReference>
<reference evidence="7" key="1">
    <citation type="journal article" date="2019" name="Int. J. Syst. Evol. Microbiol.">
        <title>The Global Catalogue of Microorganisms (GCM) 10K type strain sequencing project: providing services to taxonomists for standard genome sequencing and annotation.</title>
        <authorList>
            <consortium name="The Broad Institute Genomics Platform"/>
            <consortium name="The Broad Institute Genome Sequencing Center for Infectious Disease"/>
            <person name="Wu L."/>
            <person name="Ma J."/>
        </authorList>
    </citation>
    <scope>NUCLEOTIDE SEQUENCE [LARGE SCALE GENOMIC DNA]</scope>
    <source>
        <strain evidence="7">CGMCC 1.19029</strain>
    </source>
</reference>
<dbReference type="InterPro" id="IPR052163">
    <property type="entry name" value="DGC-Regulatory_Protein"/>
</dbReference>
<gene>
    <name evidence="6" type="ORF">ACFO0J_06230</name>
</gene>
<dbReference type="Pfam" id="PF00990">
    <property type="entry name" value="GGDEF"/>
    <property type="match status" value="1"/>
</dbReference>
<evidence type="ECO:0000256" key="1">
    <source>
        <dbReference type="SAM" id="MobiDB-lite"/>
    </source>
</evidence>
<dbReference type="CDD" id="cd12914">
    <property type="entry name" value="PDC1_DGC_like"/>
    <property type="match status" value="1"/>
</dbReference>
<dbReference type="SUPFAM" id="SSF55785">
    <property type="entry name" value="PYP-like sensor domain (PAS domain)"/>
    <property type="match status" value="1"/>
</dbReference>
<keyword evidence="7" id="KW-1185">Reference proteome</keyword>
<dbReference type="InterPro" id="IPR001610">
    <property type="entry name" value="PAC"/>
</dbReference>
<name>A0ABV8RXR0_9BURK</name>
<keyword evidence="6" id="KW-0548">Nucleotidyltransferase</keyword>
<dbReference type="CDD" id="cd12915">
    <property type="entry name" value="PDC2_DGC_like"/>
    <property type="match status" value="1"/>
</dbReference>
<protein>
    <submittedName>
        <fullName evidence="6">Diguanylate cyclase domain-containing protein</fullName>
        <ecNumber evidence="6">2.7.7.65</ecNumber>
    </submittedName>
</protein>
<keyword evidence="2" id="KW-0812">Transmembrane</keyword>
<feature type="transmembrane region" description="Helical" evidence="2">
    <location>
        <begin position="305"/>
        <end position="327"/>
    </location>
</feature>
<keyword evidence="2" id="KW-1133">Transmembrane helix</keyword>
<dbReference type="PANTHER" id="PTHR46663">
    <property type="entry name" value="DIGUANYLATE CYCLASE DGCT-RELATED"/>
    <property type="match status" value="1"/>
</dbReference>
<dbReference type="NCBIfam" id="TIGR00254">
    <property type="entry name" value="GGDEF"/>
    <property type="match status" value="1"/>
</dbReference>
<dbReference type="SUPFAM" id="SSF55073">
    <property type="entry name" value="Nucleotide cyclase"/>
    <property type="match status" value="1"/>
</dbReference>
<dbReference type="InterPro" id="IPR029787">
    <property type="entry name" value="Nucleotide_cyclase"/>
</dbReference>
<dbReference type="PROSITE" id="PS50887">
    <property type="entry name" value="GGDEF"/>
    <property type="match status" value="1"/>
</dbReference>
<organism evidence="6 7">
    <name type="scientific">Castellaniella hirudinis</name>
    <dbReference type="NCBI Taxonomy" id="1144617"/>
    <lineage>
        <taxon>Bacteria</taxon>
        <taxon>Pseudomonadati</taxon>
        <taxon>Pseudomonadota</taxon>
        <taxon>Betaproteobacteria</taxon>
        <taxon>Burkholderiales</taxon>
        <taxon>Alcaligenaceae</taxon>
        <taxon>Castellaniella</taxon>
    </lineage>
</organism>
<dbReference type="RefSeq" id="WP_376812187.1">
    <property type="nucleotide sequence ID" value="NZ_JBHSDY010000003.1"/>
</dbReference>
<dbReference type="InterPro" id="IPR035965">
    <property type="entry name" value="PAS-like_dom_sf"/>
</dbReference>
<dbReference type="SMART" id="SM00091">
    <property type="entry name" value="PAS"/>
    <property type="match status" value="1"/>
</dbReference>
<dbReference type="PANTHER" id="PTHR46663:SF3">
    <property type="entry name" value="SLL0267 PROTEIN"/>
    <property type="match status" value="1"/>
</dbReference>
<dbReference type="EC" id="2.7.7.65" evidence="6"/>
<evidence type="ECO:0000259" key="3">
    <source>
        <dbReference type="PROSITE" id="PS50112"/>
    </source>
</evidence>
<dbReference type="Gene3D" id="3.30.70.270">
    <property type="match status" value="1"/>
</dbReference>
<dbReference type="PROSITE" id="PS50113">
    <property type="entry name" value="PAC"/>
    <property type="match status" value="1"/>
</dbReference>
<feature type="domain" description="PAS" evidence="3">
    <location>
        <begin position="341"/>
        <end position="411"/>
    </location>
</feature>
<evidence type="ECO:0000259" key="4">
    <source>
        <dbReference type="PROSITE" id="PS50113"/>
    </source>
</evidence>
<dbReference type="GO" id="GO:0052621">
    <property type="term" value="F:diguanylate cyclase activity"/>
    <property type="evidence" value="ECO:0007669"/>
    <property type="project" value="UniProtKB-EC"/>
</dbReference>
<feature type="transmembrane region" description="Helical" evidence="2">
    <location>
        <begin position="28"/>
        <end position="48"/>
    </location>
</feature>
<dbReference type="InterPro" id="IPR043128">
    <property type="entry name" value="Rev_trsase/Diguanyl_cyclase"/>
</dbReference>
<dbReference type="Pfam" id="PF00989">
    <property type="entry name" value="PAS"/>
    <property type="match status" value="1"/>
</dbReference>
<evidence type="ECO:0000313" key="6">
    <source>
        <dbReference type="EMBL" id="MFC4297634.1"/>
    </source>
</evidence>
<dbReference type="InterPro" id="IPR000160">
    <property type="entry name" value="GGDEF_dom"/>
</dbReference>
<feature type="domain" description="PAC" evidence="4">
    <location>
        <begin position="417"/>
        <end position="469"/>
    </location>
</feature>
<evidence type="ECO:0000259" key="5">
    <source>
        <dbReference type="PROSITE" id="PS50887"/>
    </source>
</evidence>
<dbReference type="EMBL" id="JBHSDY010000003">
    <property type="protein sequence ID" value="MFC4297634.1"/>
    <property type="molecule type" value="Genomic_DNA"/>
</dbReference>
<accession>A0ABV8RXR0</accession>
<dbReference type="PROSITE" id="PS50112">
    <property type="entry name" value="PAS"/>
    <property type="match status" value="1"/>
</dbReference>
<comment type="caution">
    <text evidence="6">The sequence shown here is derived from an EMBL/GenBank/DDBJ whole genome shotgun (WGS) entry which is preliminary data.</text>
</comment>
<evidence type="ECO:0000313" key="7">
    <source>
        <dbReference type="Proteomes" id="UP001595756"/>
    </source>
</evidence>
<proteinExistence type="predicted"/>
<dbReference type="Gene3D" id="3.30.450.20">
    <property type="entry name" value="PAS domain"/>
    <property type="match status" value="3"/>
</dbReference>
<feature type="domain" description="GGDEF" evidence="5">
    <location>
        <begin position="501"/>
        <end position="637"/>
    </location>
</feature>
<keyword evidence="2" id="KW-0472">Membrane</keyword>